<evidence type="ECO:0000313" key="2">
    <source>
        <dbReference type="Proteomes" id="UP000008130"/>
    </source>
</evidence>
<evidence type="ECO:0000313" key="1">
    <source>
        <dbReference type="EMBL" id="ADZ70117.1"/>
    </source>
</evidence>
<dbReference type="eggNOG" id="ENOG5033NEV">
    <property type="taxonomic scope" value="Bacteria"/>
</dbReference>
<dbReference type="Proteomes" id="UP000008130">
    <property type="component" value="Chromosome"/>
</dbReference>
<dbReference type="EMBL" id="CP002568">
    <property type="protein sequence ID" value="ADZ70117.1"/>
    <property type="molecule type" value="Genomic_DNA"/>
</dbReference>
<keyword evidence="2" id="KW-1185">Reference proteome</keyword>
<name>F2J5N3_POLGS</name>
<gene>
    <name evidence="1" type="ordered locus">SL003B_1689</name>
</gene>
<dbReference type="AlphaFoldDB" id="F2J5N3"/>
<reference evidence="1 2" key="1">
    <citation type="journal article" date="2011" name="J. Bacteriol.">
        <title>Complete genome sequence of Polymorphum gilvum SL003B-26A1T, a crude oil-degrading bacterium from oil-polluted saline soil.</title>
        <authorList>
            <person name="Li S.G."/>
            <person name="Tang Y.Q."/>
            <person name="Nie Y."/>
            <person name="Cai M."/>
            <person name="Wu X.L."/>
        </authorList>
    </citation>
    <scope>NUCLEOTIDE SEQUENCE [LARGE SCALE GENOMIC DNA]</scope>
    <source>
        <strain evidence="2">LMG 25793 / CGMCC 1.9160 / SL003B-26A1</strain>
    </source>
</reference>
<organism evidence="1 2">
    <name type="scientific">Polymorphum gilvum (strain LMG 25793 / CGMCC 1.9160 / SL003B-26A1)</name>
    <dbReference type="NCBI Taxonomy" id="991905"/>
    <lineage>
        <taxon>Bacteria</taxon>
        <taxon>Pseudomonadati</taxon>
        <taxon>Pseudomonadota</taxon>
        <taxon>Alphaproteobacteria</taxon>
        <taxon>Rhodobacterales</taxon>
        <taxon>Paracoccaceae</taxon>
        <taxon>Polymorphum</taxon>
    </lineage>
</organism>
<dbReference type="HOGENOM" id="CLU_733327_0_0_5"/>
<protein>
    <submittedName>
        <fullName evidence="1">Uncharacterized protein</fullName>
    </submittedName>
</protein>
<accession>F2J5N3</accession>
<sequence length="377" mass="38846">MPLTLRGIQGRGLTLGRDLDANPLDRLLALPQLAAAGPAYVIDFNRALALETRVPLAGVGAATAGELAQLRAVAMTAALANHSGPAKLLLGRDGNFAATVTDEAPIDWSNGKRQLLLEEARTNQVTSSTSTTSGAWSGSGLVSIGQSRERGGLLLQAFATTGVQFPSINTLASVAMANGERVAVSQYVMAGTAGNCRVHCNTPSGNIFVLFQISGGVVSLGSPGNNTGGAWAHGSNGVVDLGGGLYRLWMVIRNNSGSAAVITVRPHAGIGDFIAHDLAIWLGGVQAEIVAGDDVPPSSLIVTTGAAATRPADSCQLSNLLQAVRAAGHTVFAWRHGSTPVTLSSDTLDNGYWYDGLAAFHSSVDTSAIEALTWDEL</sequence>
<proteinExistence type="predicted"/>
<dbReference type="STRING" id="991905.SL003B_1689"/>
<dbReference type="KEGG" id="pgv:SL003B_1689"/>
<dbReference type="RefSeq" id="WP_013652434.1">
    <property type="nucleotide sequence ID" value="NC_015259.1"/>
</dbReference>